<evidence type="ECO:0000313" key="5">
    <source>
        <dbReference type="EMBL" id="KAA8886157.1"/>
    </source>
</evidence>
<dbReference type="InterPro" id="IPR036188">
    <property type="entry name" value="FAD/NAD-bd_sf"/>
</dbReference>
<dbReference type="Pfam" id="PF21274">
    <property type="entry name" value="Rng_hyd_C"/>
    <property type="match status" value="1"/>
</dbReference>
<dbReference type="SUPFAM" id="SSF51905">
    <property type="entry name" value="FAD/NAD(P)-binding domain"/>
    <property type="match status" value="1"/>
</dbReference>
<reference evidence="5 6" key="1">
    <citation type="submission" date="2019-09" db="EMBL/GenBank/DDBJ databases">
        <authorList>
            <person name="Wang X."/>
        </authorList>
    </citation>
    <scope>NUCLEOTIDE SEQUENCE [LARGE SCALE GENOMIC DNA]</scope>
    <source>
        <strain evidence="5 6">CICC 11023</strain>
    </source>
</reference>
<name>A0A5N0E9Q5_9NOCA</name>
<keyword evidence="6" id="KW-1185">Reference proteome</keyword>
<dbReference type="AlphaFoldDB" id="A0A5N0E9Q5"/>
<accession>A0A5N0E9Q5</accession>
<dbReference type="PANTHER" id="PTHR43004:SF19">
    <property type="entry name" value="BINDING MONOOXYGENASE, PUTATIVE (JCVI)-RELATED"/>
    <property type="match status" value="1"/>
</dbReference>
<feature type="domain" description="FAD-binding" evidence="4">
    <location>
        <begin position="5"/>
        <end position="360"/>
    </location>
</feature>
<protein>
    <submittedName>
        <fullName evidence="5">FAD-dependent oxidoreductase</fullName>
    </submittedName>
</protein>
<dbReference type="InterPro" id="IPR050641">
    <property type="entry name" value="RIFMO-like"/>
</dbReference>
<keyword evidence="3" id="KW-0274">FAD</keyword>
<evidence type="ECO:0000259" key="4">
    <source>
        <dbReference type="Pfam" id="PF01494"/>
    </source>
</evidence>
<dbReference type="GO" id="GO:0016709">
    <property type="term" value="F:oxidoreductase activity, acting on paired donors, with incorporation or reduction of molecular oxygen, NAD(P)H as one donor, and incorporation of one atom of oxygen"/>
    <property type="evidence" value="ECO:0007669"/>
    <property type="project" value="UniProtKB-ARBA"/>
</dbReference>
<evidence type="ECO:0000256" key="1">
    <source>
        <dbReference type="ARBA" id="ARBA00001974"/>
    </source>
</evidence>
<proteinExistence type="predicted"/>
<dbReference type="Gene3D" id="3.40.30.120">
    <property type="match status" value="1"/>
</dbReference>
<gene>
    <name evidence="5" type="ORF">F3087_26540</name>
</gene>
<dbReference type="Proteomes" id="UP000323876">
    <property type="component" value="Unassembled WGS sequence"/>
</dbReference>
<sequence>MNETFDVVVAGAGPVGLMLACELRLAGVDVLVVERLDEIDTTMKAAGINVPTAQALYRRGLLPELIEDQNRARAKMGLFARDSTVSDTEPLKLRFAGHFAGIMIDIGVIDFGLPEFADLGPAGEVFFVPQQDIEATLGRRAAELGVVVRRGVELTEFTADGDGVTIRLGDNTIRAGWLVGCDGGRSIVRKLSGFDFPGLDPEVTGHQALVEMTGAEGLTPGWTTTDTGMYVYNPTLGRILTVELDGPPADRNAPITAAGLQASLRAVSGVPVEITAVHSATRFTDNTRQVTEYRRGRVLLAGDAAHVHSPFGGQGLNLGVGDAVNLGWKLAAVVQGRAQTDLLDTYTTERHPIGAWVLDWTRAQVALMRTDKRSRELRAVMSELLTTREAATMVFQKISGVLHRYDLGGGHERVGAMVPDLELSDGTRIGEHFFEGGAVLFDLADSAELRAAAAPWAARVRVVTAKTVRTGDLTAMLVRPDGFVAWAADSGSRDGLEAALIRWFGAVA</sequence>
<dbReference type="RefSeq" id="WP_150404729.1">
    <property type="nucleotide sequence ID" value="NZ_VXLC01000014.1"/>
</dbReference>
<dbReference type="PANTHER" id="PTHR43004">
    <property type="entry name" value="TRK SYSTEM POTASSIUM UPTAKE PROTEIN"/>
    <property type="match status" value="1"/>
</dbReference>
<evidence type="ECO:0000256" key="3">
    <source>
        <dbReference type="ARBA" id="ARBA00022827"/>
    </source>
</evidence>
<keyword evidence="2" id="KW-0285">Flavoprotein</keyword>
<dbReference type="Pfam" id="PF01494">
    <property type="entry name" value="FAD_binding_3"/>
    <property type="match status" value="1"/>
</dbReference>
<dbReference type="InterPro" id="IPR002938">
    <property type="entry name" value="FAD-bd"/>
</dbReference>
<dbReference type="GO" id="GO:0071949">
    <property type="term" value="F:FAD binding"/>
    <property type="evidence" value="ECO:0007669"/>
    <property type="project" value="InterPro"/>
</dbReference>
<dbReference type="EMBL" id="VXLC01000014">
    <property type="protein sequence ID" value="KAA8886157.1"/>
    <property type="molecule type" value="Genomic_DNA"/>
</dbReference>
<dbReference type="PRINTS" id="PR00420">
    <property type="entry name" value="RNGMNOXGNASE"/>
</dbReference>
<dbReference type="Gene3D" id="3.50.50.60">
    <property type="entry name" value="FAD/NAD(P)-binding domain"/>
    <property type="match status" value="2"/>
</dbReference>
<comment type="caution">
    <text evidence="5">The sequence shown here is derived from an EMBL/GenBank/DDBJ whole genome shotgun (WGS) entry which is preliminary data.</text>
</comment>
<dbReference type="OrthoDB" id="8670884at2"/>
<evidence type="ECO:0000313" key="6">
    <source>
        <dbReference type="Proteomes" id="UP000323876"/>
    </source>
</evidence>
<evidence type="ECO:0000256" key="2">
    <source>
        <dbReference type="ARBA" id="ARBA00022630"/>
    </source>
</evidence>
<organism evidence="5 6">
    <name type="scientific">Nocardia colli</name>
    <dbReference type="NCBI Taxonomy" id="2545717"/>
    <lineage>
        <taxon>Bacteria</taxon>
        <taxon>Bacillati</taxon>
        <taxon>Actinomycetota</taxon>
        <taxon>Actinomycetes</taxon>
        <taxon>Mycobacteriales</taxon>
        <taxon>Nocardiaceae</taxon>
        <taxon>Nocardia</taxon>
    </lineage>
</organism>
<comment type="cofactor">
    <cofactor evidence="1">
        <name>FAD</name>
        <dbReference type="ChEBI" id="CHEBI:57692"/>
    </cofactor>
</comment>